<protein>
    <submittedName>
        <fullName evidence="1">Uncharacterized protein</fullName>
    </submittedName>
</protein>
<comment type="caution">
    <text evidence="1">The sequence shown here is derived from an EMBL/GenBank/DDBJ whole genome shotgun (WGS) entry which is preliminary data.</text>
</comment>
<evidence type="ECO:0000313" key="2">
    <source>
        <dbReference type="Proteomes" id="UP000078113"/>
    </source>
</evidence>
<gene>
    <name evidence="1" type="ORF">A4X09_0g4220</name>
</gene>
<keyword evidence="2" id="KW-1185">Reference proteome</keyword>
<dbReference type="AlphaFoldDB" id="A0A8X7T426"/>
<name>A0A8X7T426_9BASI</name>
<organism evidence="1 2">
    <name type="scientific">Tilletia walkeri</name>
    <dbReference type="NCBI Taxonomy" id="117179"/>
    <lineage>
        <taxon>Eukaryota</taxon>
        <taxon>Fungi</taxon>
        <taxon>Dikarya</taxon>
        <taxon>Basidiomycota</taxon>
        <taxon>Ustilaginomycotina</taxon>
        <taxon>Exobasidiomycetes</taxon>
        <taxon>Tilletiales</taxon>
        <taxon>Tilletiaceae</taxon>
        <taxon>Tilletia</taxon>
    </lineage>
</organism>
<accession>A0A8X7T426</accession>
<reference evidence="1" key="2">
    <citation type="journal article" date="2019" name="IMA Fungus">
        <title>Genome sequencing and comparison of five Tilletia species to identify candidate genes for the detection of regulated species infecting wheat.</title>
        <authorList>
            <person name="Nguyen H.D.T."/>
            <person name="Sultana T."/>
            <person name="Kesanakurti P."/>
            <person name="Hambleton S."/>
        </authorList>
    </citation>
    <scope>NUCLEOTIDE SEQUENCE</scope>
    <source>
        <strain evidence="1">DAOMC 236422</strain>
    </source>
</reference>
<reference evidence="1" key="1">
    <citation type="submission" date="2016-04" db="EMBL/GenBank/DDBJ databases">
        <authorList>
            <person name="Nguyen H.D."/>
            <person name="Samba Siva P."/>
            <person name="Cullis J."/>
            <person name="Levesque C.A."/>
            <person name="Hambleton S."/>
        </authorList>
    </citation>
    <scope>NUCLEOTIDE SEQUENCE</scope>
    <source>
        <strain evidence="1">DAOMC 236422</strain>
    </source>
</reference>
<dbReference type="Proteomes" id="UP000078113">
    <property type="component" value="Unassembled WGS sequence"/>
</dbReference>
<proteinExistence type="predicted"/>
<evidence type="ECO:0000313" key="1">
    <source>
        <dbReference type="EMBL" id="KAE8268122.1"/>
    </source>
</evidence>
<dbReference type="EMBL" id="LWDG02000172">
    <property type="protein sequence ID" value="KAE8268122.1"/>
    <property type="molecule type" value="Genomic_DNA"/>
</dbReference>
<sequence length="96" mass="10315">MLDVVEKKVKVRSHFTSSTSPAVTRTSTLKRHSLFAEPPHIIHVLRPSMQLTPGMRSYPRCASASAPTAGPGQSLMYISQLNTGIVGPIRALTASS</sequence>